<proteinExistence type="predicted"/>
<evidence type="ECO:0000256" key="2">
    <source>
        <dbReference type="SAM" id="Phobius"/>
    </source>
</evidence>
<evidence type="ECO:0000256" key="1">
    <source>
        <dbReference type="SAM" id="MobiDB-lite"/>
    </source>
</evidence>
<keyword evidence="2" id="KW-0472">Membrane</keyword>
<gene>
    <name evidence="3" type="ordered locus">Tery_2423</name>
</gene>
<keyword evidence="2" id="KW-1133">Transmembrane helix</keyword>
<keyword evidence="2" id="KW-0812">Transmembrane</keyword>
<organism evidence="3">
    <name type="scientific">Trichodesmium erythraeum (strain IMS101)</name>
    <dbReference type="NCBI Taxonomy" id="203124"/>
    <lineage>
        <taxon>Bacteria</taxon>
        <taxon>Bacillati</taxon>
        <taxon>Cyanobacteriota</taxon>
        <taxon>Cyanophyceae</taxon>
        <taxon>Oscillatoriophycideae</taxon>
        <taxon>Oscillatoriales</taxon>
        <taxon>Microcoleaceae</taxon>
        <taxon>Trichodesmium</taxon>
    </lineage>
</organism>
<feature type="transmembrane region" description="Helical" evidence="2">
    <location>
        <begin position="58"/>
        <end position="77"/>
    </location>
</feature>
<feature type="region of interest" description="Disordered" evidence="1">
    <location>
        <begin position="1"/>
        <end position="38"/>
    </location>
</feature>
<feature type="compositionally biased region" description="Pro residues" evidence="1">
    <location>
        <begin position="1"/>
        <end position="17"/>
    </location>
</feature>
<feature type="transmembrane region" description="Helical" evidence="2">
    <location>
        <begin position="107"/>
        <end position="124"/>
    </location>
</feature>
<protein>
    <submittedName>
        <fullName evidence="3">Uncharacterized protein</fullName>
    </submittedName>
</protein>
<sequence>MSKKLPLPPPPPPPPLKPELEESPGPKPGSKKKFTPIRKLESSSSKFKIPEWLKVTHIPEGLVTIGLVTMLGTLWFYKTTICEYQSSYRFSRKCNYNIGLISHKNNLITVGGFLFLGGCALFNSRKD</sequence>
<dbReference type="KEGG" id="ter:Tery_2423"/>
<evidence type="ECO:0000313" key="3">
    <source>
        <dbReference type="EMBL" id="ABG51640.1"/>
    </source>
</evidence>
<accession>Q112D4</accession>
<dbReference type="RefSeq" id="WP_011612006.1">
    <property type="nucleotide sequence ID" value="NC_008312.1"/>
</dbReference>
<dbReference type="AlphaFoldDB" id="Q112D4"/>
<name>Q112D4_TRIEI</name>
<reference evidence="3" key="1">
    <citation type="submission" date="2006-06" db="EMBL/GenBank/DDBJ databases">
        <title>Complete sequence of Trichodesmium erythraeum IMS101.</title>
        <authorList>
            <consortium name="US DOE Joint Genome Institute"/>
            <person name="Copeland A."/>
            <person name="Lucas S."/>
            <person name="Lapidus A."/>
            <person name="Barry K."/>
            <person name="Detter J.C."/>
            <person name="Glavina del Rio T."/>
            <person name="Hammon N."/>
            <person name="Israni S."/>
            <person name="Dalin E."/>
            <person name="Tice H."/>
            <person name="Pitluck S."/>
            <person name="Kiss H."/>
            <person name="Munk A.C."/>
            <person name="Brettin T."/>
            <person name="Bruce D."/>
            <person name="Han C."/>
            <person name="Tapia R."/>
            <person name="Gilna P."/>
            <person name="Schmutz J."/>
            <person name="Larimer F."/>
            <person name="Land M."/>
            <person name="Hauser L."/>
            <person name="Kyrpides N."/>
            <person name="Kim E."/>
            <person name="Richardson P."/>
        </authorList>
    </citation>
    <scope>NUCLEOTIDE SEQUENCE [LARGE SCALE GENOMIC DNA]</scope>
    <source>
        <strain evidence="3">IMS101</strain>
    </source>
</reference>
<dbReference type="HOGENOM" id="CLU_1969569_0_0_3"/>
<dbReference type="EMBL" id="CP000393">
    <property type="protein sequence ID" value="ABG51640.1"/>
    <property type="molecule type" value="Genomic_DNA"/>
</dbReference>